<evidence type="ECO:0000256" key="1">
    <source>
        <dbReference type="SAM" id="Phobius"/>
    </source>
</evidence>
<evidence type="ECO:0000313" key="2">
    <source>
        <dbReference type="EMBL" id="EGV31462.1"/>
    </source>
</evidence>
<keyword evidence="1" id="KW-0472">Membrane</keyword>
<feature type="transmembrane region" description="Helical" evidence="1">
    <location>
        <begin position="108"/>
        <end position="130"/>
    </location>
</feature>
<sequence>MKMCCNSREKVISIVCRMVLIFLAGWFLLFLFQLLRWTNAIHINVGLGTQIRPIAWSSVPKVLTIQWVELICYSLSTIILISLSSKFMISCLGKLDIKKIFNRQHTKLLWGITIADFFFEFFSLNIEILFGLREIQFSSGMIISPLLFLVMTLMYEVAVSVTEENELTI</sequence>
<comment type="caution">
    <text evidence="2">The sequence shown here is derived from an EMBL/GenBank/DDBJ whole genome shotgun (WGS) entry which is preliminary data.</text>
</comment>
<name>G1WBK8_9BACT</name>
<organism evidence="2 3">
    <name type="scientific">Segatella oulorum F0390</name>
    <dbReference type="NCBI Taxonomy" id="702438"/>
    <lineage>
        <taxon>Bacteria</taxon>
        <taxon>Pseudomonadati</taxon>
        <taxon>Bacteroidota</taxon>
        <taxon>Bacteroidia</taxon>
        <taxon>Bacteroidales</taxon>
        <taxon>Prevotellaceae</taxon>
        <taxon>Segatella</taxon>
    </lineage>
</organism>
<dbReference type="PATRIC" id="fig|702438.4.peg.1249"/>
<dbReference type="EMBL" id="ADGI01000044">
    <property type="protein sequence ID" value="EGV31462.1"/>
    <property type="molecule type" value="Genomic_DNA"/>
</dbReference>
<evidence type="ECO:0008006" key="4">
    <source>
        <dbReference type="Google" id="ProtNLM"/>
    </source>
</evidence>
<keyword evidence="1" id="KW-0812">Transmembrane</keyword>
<keyword evidence="1" id="KW-1133">Transmembrane helix</keyword>
<evidence type="ECO:0000313" key="3">
    <source>
        <dbReference type="Proteomes" id="UP000005141"/>
    </source>
</evidence>
<dbReference type="HOGENOM" id="CLU_1577104_0_0_10"/>
<protein>
    <recommendedName>
        <fullName evidence="4">DUF2975 domain-containing protein</fullName>
    </recommendedName>
</protein>
<dbReference type="Proteomes" id="UP000005141">
    <property type="component" value="Unassembled WGS sequence"/>
</dbReference>
<feature type="transmembrane region" description="Helical" evidence="1">
    <location>
        <begin position="142"/>
        <end position="161"/>
    </location>
</feature>
<accession>G1WBK8</accession>
<feature type="transmembrane region" description="Helical" evidence="1">
    <location>
        <begin position="65"/>
        <end position="87"/>
    </location>
</feature>
<proteinExistence type="predicted"/>
<gene>
    <name evidence="2" type="ORF">HMPREF9431_01209</name>
</gene>
<dbReference type="AlphaFoldDB" id="G1WBK8"/>
<keyword evidence="3" id="KW-1185">Reference proteome</keyword>
<reference evidence="2 3" key="1">
    <citation type="submission" date="2011-07" db="EMBL/GenBank/DDBJ databases">
        <title>The Genome Sequence of Prevotella oulorum F0390.</title>
        <authorList>
            <consortium name="The Broad Institute Genome Sequencing Platform"/>
            <consortium name="The Broad Institute Genome Sequencing Center for Infectious Disease"/>
            <person name="Earl A."/>
            <person name="Ward D."/>
            <person name="Feldgarden M."/>
            <person name="Gevers D."/>
            <person name="Izard J."/>
            <person name="Ganesan A."/>
            <person name="Baranova O.V."/>
            <person name="Blanton J.M."/>
            <person name="Tanner A.C."/>
            <person name="Dewhirst F.E."/>
            <person name="Young S.K."/>
            <person name="Zeng Q."/>
            <person name="Gargeya S."/>
            <person name="Fitzgerald M."/>
            <person name="Haas B."/>
            <person name="Abouelleil A."/>
            <person name="Alvarado L."/>
            <person name="Arachchi H.M."/>
            <person name="Berlin A."/>
            <person name="Brown A."/>
            <person name="Chapman S.B."/>
            <person name="Chen Z."/>
            <person name="Dunbar C."/>
            <person name="Freedman E."/>
            <person name="Gearin G."/>
            <person name="Gellesch M."/>
            <person name="Goldberg J."/>
            <person name="Griggs A."/>
            <person name="Gujja S."/>
            <person name="Heiman D."/>
            <person name="Howarth C."/>
            <person name="Larson L."/>
            <person name="Lui A."/>
            <person name="MacDonald P.J.P."/>
            <person name="Mehta T."/>
            <person name="Montmayeur A."/>
            <person name="Murphy C."/>
            <person name="Neiman D."/>
            <person name="Pearson M."/>
            <person name="Priest M."/>
            <person name="Roberts A."/>
            <person name="Saif S."/>
            <person name="Shea T."/>
            <person name="Shenoy N."/>
            <person name="Sisk P."/>
            <person name="Stolte C."/>
            <person name="Sykes S."/>
            <person name="Wortman J."/>
            <person name="Nusbaum C."/>
            <person name="Birren B."/>
        </authorList>
    </citation>
    <scope>NUCLEOTIDE SEQUENCE [LARGE SCALE GENOMIC DNA]</scope>
    <source>
        <strain evidence="2 3">F0390</strain>
    </source>
</reference>
<feature type="transmembrane region" description="Helical" evidence="1">
    <location>
        <begin position="12"/>
        <end position="35"/>
    </location>
</feature>